<name>A0ABV5X661_9MICO</name>
<dbReference type="Proteomes" id="UP001589707">
    <property type="component" value="Unassembled WGS sequence"/>
</dbReference>
<evidence type="ECO:0000313" key="2">
    <source>
        <dbReference type="Proteomes" id="UP001589707"/>
    </source>
</evidence>
<reference evidence="1 2" key="1">
    <citation type="submission" date="2024-09" db="EMBL/GenBank/DDBJ databases">
        <authorList>
            <person name="Sun Q."/>
            <person name="Mori K."/>
        </authorList>
    </citation>
    <scope>NUCLEOTIDE SEQUENCE [LARGE SCALE GENOMIC DNA]</scope>
    <source>
        <strain evidence="1 2">JCM 11683</strain>
    </source>
</reference>
<dbReference type="RefSeq" id="WP_376841372.1">
    <property type="nucleotide sequence ID" value="NZ_JBHMAU010000095.1"/>
</dbReference>
<proteinExistence type="predicted"/>
<accession>A0ABV5X661</accession>
<protein>
    <submittedName>
        <fullName evidence="1">Uncharacterized protein</fullName>
    </submittedName>
</protein>
<gene>
    <name evidence="1" type="ORF">ACFFN1_13615</name>
</gene>
<dbReference type="EMBL" id="JBHMAU010000095">
    <property type="protein sequence ID" value="MFB9777424.1"/>
    <property type="molecule type" value="Genomic_DNA"/>
</dbReference>
<keyword evidence="2" id="KW-1185">Reference proteome</keyword>
<organism evidence="1 2">
    <name type="scientific">Brevibacterium otitidis</name>
    <dbReference type="NCBI Taxonomy" id="53364"/>
    <lineage>
        <taxon>Bacteria</taxon>
        <taxon>Bacillati</taxon>
        <taxon>Actinomycetota</taxon>
        <taxon>Actinomycetes</taxon>
        <taxon>Micrococcales</taxon>
        <taxon>Brevibacteriaceae</taxon>
        <taxon>Brevibacterium</taxon>
    </lineage>
</organism>
<evidence type="ECO:0000313" key="1">
    <source>
        <dbReference type="EMBL" id="MFB9777424.1"/>
    </source>
</evidence>
<comment type="caution">
    <text evidence="1">The sequence shown here is derived from an EMBL/GenBank/DDBJ whole genome shotgun (WGS) entry which is preliminary data.</text>
</comment>
<sequence length="104" mass="10957">MNFVSDTAERLPIVVATIMALALCLSVLVAPSSASASALSEDDVKSKLLAQPETREIAKNLGVSPETVANDLVTELGTQAASDVAKYISENEINVDKNWAEAKP</sequence>